<comment type="subcellular location">
    <subcellularLocation>
        <location evidence="1">Endomembrane system</location>
        <topology evidence="1">Multi-pass membrane protein</topology>
    </subcellularLocation>
</comment>
<name>A0AA39CXE0_9EURO</name>
<feature type="transmembrane region" description="Helical" evidence="7">
    <location>
        <begin position="80"/>
        <end position="100"/>
    </location>
</feature>
<keyword evidence="4 7" id="KW-0472">Membrane</keyword>
<keyword evidence="5" id="KW-0479">Metal-binding</keyword>
<feature type="transmembrane region" description="Helical" evidence="7">
    <location>
        <begin position="106"/>
        <end position="127"/>
    </location>
</feature>
<sequence>MSTTSVASIREEIASALTHGLGAVLALAASAVLITLAAIYGDGWQLASAIVFGIALLLLYTASTLYHAIQHPQAKGRLKVFDHCAIYVLIAGTYTPFTLIGLRGPWGWSMFTAIWALALGGVVFKLFYTGRFKLLSTVIYIAMGWLVVVAIKPMWASIDGGTLAWLFGGGLSYTLGTYFYHRESIPYSHAIWHLFVIGGSVCHFVAVTRQQASVRSARHAHERFAPRPPRRGNHGSVNAASAPAAPKASRWRLRRPGPRGQRWLAVLVFLFAAILVLLALWDWNWFKGPVERAVQARTGRALHIGNLDVDLGRTTTVRADTLTFANAPWAKQPNMASADRVEIDVRVWPLLRGNVQLPEIRLTRPDVLLETAPRKGDPGNWNFLGDSKGGTTLQLKRLRIDDGRLQFLDALGRTDILVNVRSGQPKQADAAPPLLVAGKGRWRGNPFILSGGTESPLELTDSGHPFRIHLDGRAGATHAVASGTLTNPFQLQVFDLQFALSGKDLADLYPLLGIAIPPSPPYALDGRLKRDHQIWRYERFTGKVGDSDLAGAVQFDVSGERPRMAANLVSRRLDFDDLAGFVGAPPKANGGETANAGQKTEAARKAASAKVLPATPYNLGKLRAMDADVRWKAQHINAPKLPLDDMDAHLLLDDGVLRLDPLNFGVAGGDIRSTIRMDARRPQIATTFKASVRGVQLSQLFPDAKLAEQAKGGISGAIDLTGNGNSIAAMLGSSSGNVALGMGRGHVGNLLMEVAGLDITESLKFLFTGDKQIPLRCAFADFGVREGLMHTRSMAVDTTDTIIVGEGDVSLRDETLDLLLRPRPKDRSILVLRSPLRIGGTFKDPSFRPDFKALGIRGAVALTLGSIAPPAALLATIELGPGKDADCGGHYAK</sequence>
<dbReference type="InterPro" id="IPR005744">
    <property type="entry name" value="Hy-lIII"/>
</dbReference>
<feature type="transmembrane region" description="Helical" evidence="7">
    <location>
        <begin position="263"/>
        <end position="283"/>
    </location>
</feature>
<accession>A0AA39CXE0</accession>
<evidence type="ECO:0000256" key="2">
    <source>
        <dbReference type="ARBA" id="ARBA00022692"/>
    </source>
</evidence>
<dbReference type="PANTHER" id="PTHR30441:SF9">
    <property type="entry name" value="ASMA FAMILY PROTEIN YHJG"/>
    <property type="match status" value="1"/>
</dbReference>
<evidence type="ECO:0000256" key="5">
    <source>
        <dbReference type="PIRSR" id="PIRSR604254-1"/>
    </source>
</evidence>
<dbReference type="AlphaFoldDB" id="A0AA39CXE0"/>
<evidence type="ECO:0000259" key="8">
    <source>
        <dbReference type="Pfam" id="PF05170"/>
    </source>
</evidence>
<dbReference type="GO" id="GO:0090313">
    <property type="term" value="P:regulation of protein targeting to membrane"/>
    <property type="evidence" value="ECO:0007669"/>
    <property type="project" value="TreeGrafter"/>
</dbReference>
<feature type="transmembrane region" description="Helical" evidence="7">
    <location>
        <begin position="21"/>
        <end position="40"/>
    </location>
</feature>
<feature type="binding site" evidence="5">
    <location>
        <position position="67"/>
    </location>
    <ligand>
        <name>Zn(2+)</name>
        <dbReference type="ChEBI" id="CHEBI:29105"/>
    </ligand>
</feature>
<dbReference type="Pfam" id="PF05170">
    <property type="entry name" value="AsmA"/>
    <property type="match status" value="2"/>
</dbReference>
<comment type="caution">
    <text evidence="9">The sequence shown here is derived from an EMBL/GenBank/DDBJ whole genome shotgun (WGS) entry which is preliminary data.</text>
</comment>
<dbReference type="GO" id="GO:0046872">
    <property type="term" value="F:metal ion binding"/>
    <property type="evidence" value="ECO:0007669"/>
    <property type="project" value="UniProtKB-KW"/>
</dbReference>
<dbReference type="Pfam" id="PF03006">
    <property type="entry name" value="HlyIII"/>
    <property type="match status" value="1"/>
</dbReference>
<feature type="region of interest" description="Disordered" evidence="6">
    <location>
        <begin position="218"/>
        <end position="250"/>
    </location>
</feature>
<dbReference type="PANTHER" id="PTHR30441">
    <property type="entry name" value="DUF748 DOMAIN-CONTAINING PROTEIN"/>
    <property type="match status" value="1"/>
</dbReference>
<feature type="domain" description="AsmA" evidence="8">
    <location>
        <begin position="440"/>
        <end position="792"/>
    </location>
</feature>
<keyword evidence="2 7" id="KW-0812">Transmembrane</keyword>
<dbReference type="InterPro" id="IPR052894">
    <property type="entry name" value="AsmA-related"/>
</dbReference>
<keyword evidence="5" id="KW-0862">Zinc</keyword>
<dbReference type="GO" id="GO:0140911">
    <property type="term" value="F:pore-forming activity"/>
    <property type="evidence" value="ECO:0007669"/>
    <property type="project" value="InterPro"/>
</dbReference>
<dbReference type="NCBIfam" id="TIGR01065">
    <property type="entry name" value="hlyIII"/>
    <property type="match status" value="1"/>
</dbReference>
<gene>
    <name evidence="9" type="ORF">H2204_007977</name>
</gene>
<evidence type="ECO:0000256" key="3">
    <source>
        <dbReference type="ARBA" id="ARBA00022989"/>
    </source>
</evidence>
<feature type="binding site" evidence="5">
    <location>
        <position position="193"/>
    </location>
    <ligand>
        <name>Zn(2+)</name>
        <dbReference type="ChEBI" id="CHEBI:29105"/>
    </ligand>
</feature>
<evidence type="ECO:0000256" key="7">
    <source>
        <dbReference type="SAM" id="Phobius"/>
    </source>
</evidence>
<feature type="transmembrane region" description="Helical" evidence="7">
    <location>
        <begin position="134"/>
        <end position="156"/>
    </location>
</feature>
<keyword evidence="3 7" id="KW-1133">Transmembrane helix</keyword>
<evidence type="ECO:0000313" key="9">
    <source>
        <dbReference type="EMBL" id="KAJ9631531.1"/>
    </source>
</evidence>
<feature type="binding site" evidence="5">
    <location>
        <position position="189"/>
    </location>
    <ligand>
        <name>Zn(2+)</name>
        <dbReference type="ChEBI" id="CHEBI:29105"/>
    </ligand>
</feature>
<dbReference type="GO" id="GO:0005886">
    <property type="term" value="C:plasma membrane"/>
    <property type="evidence" value="ECO:0007669"/>
    <property type="project" value="TreeGrafter"/>
</dbReference>
<reference evidence="9" key="1">
    <citation type="submission" date="2022-10" db="EMBL/GenBank/DDBJ databases">
        <title>Culturing micro-colonial fungi from biological soil crusts in the Mojave desert and describing Neophaeococcomyces mojavensis, and introducing the new genera and species Taxawa tesnikishii.</title>
        <authorList>
            <person name="Kurbessoian T."/>
            <person name="Stajich J.E."/>
        </authorList>
    </citation>
    <scope>NUCLEOTIDE SEQUENCE</scope>
    <source>
        <strain evidence="9">TK_35</strain>
    </source>
</reference>
<feature type="compositionally biased region" description="Low complexity" evidence="6">
    <location>
        <begin position="239"/>
        <end position="248"/>
    </location>
</feature>
<feature type="transmembrane region" description="Helical" evidence="7">
    <location>
        <begin position="46"/>
        <end position="68"/>
    </location>
</feature>
<protein>
    <recommendedName>
        <fullName evidence="8">AsmA domain-containing protein</fullName>
    </recommendedName>
</protein>
<proteinExistence type="predicted"/>
<dbReference type="InterPro" id="IPR004254">
    <property type="entry name" value="AdipoR/HlyIII-related"/>
</dbReference>
<dbReference type="GO" id="GO:0012505">
    <property type="term" value="C:endomembrane system"/>
    <property type="evidence" value="ECO:0007669"/>
    <property type="project" value="UniProtKB-SubCell"/>
</dbReference>
<evidence type="ECO:0000256" key="1">
    <source>
        <dbReference type="ARBA" id="ARBA00004127"/>
    </source>
</evidence>
<dbReference type="EMBL" id="JAPDRN010000056">
    <property type="protein sequence ID" value="KAJ9631531.1"/>
    <property type="molecule type" value="Genomic_DNA"/>
</dbReference>
<organism evidence="9">
    <name type="scientific">Knufia peltigerae</name>
    <dbReference type="NCBI Taxonomy" id="1002370"/>
    <lineage>
        <taxon>Eukaryota</taxon>
        <taxon>Fungi</taxon>
        <taxon>Dikarya</taxon>
        <taxon>Ascomycota</taxon>
        <taxon>Pezizomycotina</taxon>
        <taxon>Eurotiomycetes</taxon>
        <taxon>Chaetothyriomycetidae</taxon>
        <taxon>Chaetothyriales</taxon>
        <taxon>Trichomeriaceae</taxon>
        <taxon>Knufia</taxon>
    </lineage>
</organism>
<dbReference type="InterPro" id="IPR007844">
    <property type="entry name" value="AsmA"/>
</dbReference>
<feature type="domain" description="AsmA" evidence="8">
    <location>
        <begin position="264"/>
        <end position="387"/>
    </location>
</feature>
<evidence type="ECO:0000256" key="4">
    <source>
        <dbReference type="ARBA" id="ARBA00023136"/>
    </source>
</evidence>
<evidence type="ECO:0000256" key="6">
    <source>
        <dbReference type="SAM" id="MobiDB-lite"/>
    </source>
</evidence>